<dbReference type="SUPFAM" id="SSF47413">
    <property type="entry name" value="lambda repressor-like DNA-binding domains"/>
    <property type="match status" value="1"/>
</dbReference>
<proteinExistence type="predicted"/>
<accession>A0A0B6AH83</accession>
<dbReference type="InterPro" id="IPR028082">
    <property type="entry name" value="Peripla_BP_I"/>
</dbReference>
<organism evidence="4 5">
    <name type="scientific">Priestia megaterium (strain ATCC 14581 / DSM 32 / CCUG 1817 / JCM 2506 / NBRC 15308 / NCIMB 9376 / NCTC 10342 / NRRL B-14308 / VKM B-512 / Ford 19)</name>
    <name type="common">Bacillus megaterium</name>
    <dbReference type="NCBI Taxonomy" id="1348623"/>
    <lineage>
        <taxon>Bacteria</taxon>
        <taxon>Bacillati</taxon>
        <taxon>Bacillota</taxon>
        <taxon>Bacilli</taxon>
        <taxon>Bacillales</taxon>
        <taxon>Bacillaceae</taxon>
        <taxon>Priestia</taxon>
    </lineage>
</organism>
<dbReference type="Gene3D" id="1.10.260.40">
    <property type="entry name" value="lambda repressor-like DNA-binding domains"/>
    <property type="match status" value="1"/>
</dbReference>
<dbReference type="SMART" id="SM00354">
    <property type="entry name" value="HTH_LACI"/>
    <property type="match status" value="1"/>
</dbReference>
<dbReference type="AlphaFoldDB" id="A0A0B6AH83"/>
<dbReference type="EMBL" id="CP009920">
    <property type="protein sequence ID" value="AJI24260.1"/>
    <property type="molecule type" value="Genomic_DNA"/>
</dbReference>
<dbReference type="SUPFAM" id="SSF53822">
    <property type="entry name" value="Periplasmic binding protein-like I"/>
    <property type="match status" value="1"/>
</dbReference>
<protein>
    <submittedName>
        <fullName evidence="4">Bacterial regulatory s, lacI family protein</fullName>
    </submittedName>
</protein>
<dbReference type="RefSeq" id="WP_034654603.1">
    <property type="nucleotide sequence ID" value="NZ_BCVB01000014.1"/>
</dbReference>
<sequence length="341" mass="37623">MKPTIYSVAEEAGVSISTVSKVINQTGHISERTRQKVIEVMAQLNYHPSVVASALTGKPTKTIGLLVPDISNPFFADLARSIEDRSHERGFHVVMCNTDNDAEKEKKYLSLLIRQRIDGLIVASAFRNANLLKNMLKQDIPISVIASEIPHISVNTVTVDDYKGSYLAADYLLSLHHKKIAIITENAKSNHARLDAFQDAMQENGIIVPPQHVITTEASIQKGYESAKQIFSMKEKVTAIFACNDLLAIGVMQAAKEFKIDVPRDLSVIGFDNTVLSTTITPMLTTVAQPTKEMAVNVVDLLVREMKYPAIHKEHLLLEPKLIIRKSTAPLKRGATASTNN</sequence>
<dbReference type="InterPro" id="IPR046335">
    <property type="entry name" value="LacI/GalR-like_sensor"/>
</dbReference>
<dbReference type="GO" id="GO:0000976">
    <property type="term" value="F:transcription cis-regulatory region binding"/>
    <property type="evidence" value="ECO:0007669"/>
    <property type="project" value="TreeGrafter"/>
</dbReference>
<dbReference type="InterPro" id="IPR000843">
    <property type="entry name" value="HTH_LacI"/>
</dbReference>
<dbReference type="GeneID" id="93640854"/>
<keyword evidence="2" id="KW-0238">DNA-binding</keyword>
<evidence type="ECO:0000256" key="1">
    <source>
        <dbReference type="ARBA" id="ARBA00023015"/>
    </source>
</evidence>
<keyword evidence="1" id="KW-0805">Transcription regulation</keyword>
<dbReference type="GO" id="GO:0003700">
    <property type="term" value="F:DNA-binding transcription factor activity"/>
    <property type="evidence" value="ECO:0007669"/>
    <property type="project" value="TreeGrafter"/>
</dbReference>
<dbReference type="CDD" id="cd01392">
    <property type="entry name" value="HTH_LacI"/>
    <property type="match status" value="1"/>
</dbReference>
<dbReference type="PROSITE" id="PS50932">
    <property type="entry name" value="HTH_LACI_2"/>
    <property type="match status" value="1"/>
</dbReference>
<dbReference type="InterPro" id="IPR010982">
    <property type="entry name" value="Lambda_DNA-bd_dom_sf"/>
</dbReference>
<evidence type="ECO:0000256" key="2">
    <source>
        <dbReference type="ARBA" id="ARBA00023125"/>
    </source>
</evidence>
<dbReference type="HOGENOM" id="CLU_037628_6_1_9"/>
<dbReference type="KEGG" id="bmeg:BG04_2787"/>
<reference evidence="4 5" key="1">
    <citation type="journal article" date="2015" name="Genome Announc.">
        <title>Complete genome sequences for 35 biothreat assay-relevant bacillus species.</title>
        <authorList>
            <person name="Johnson S.L."/>
            <person name="Daligault H.E."/>
            <person name="Davenport K.W."/>
            <person name="Jaissle J."/>
            <person name="Frey K.G."/>
            <person name="Ladner J.T."/>
            <person name="Broomall S.M."/>
            <person name="Bishop-Lilly K.A."/>
            <person name="Bruce D.C."/>
            <person name="Gibbons H.S."/>
            <person name="Coyne S.R."/>
            <person name="Lo C.C."/>
            <person name="Meincke L."/>
            <person name="Munk A.C."/>
            <person name="Koroleva G.I."/>
            <person name="Rosenzweig C.N."/>
            <person name="Palacios G.F."/>
            <person name="Redden C.L."/>
            <person name="Minogue T.D."/>
            <person name="Chain P.S."/>
        </authorList>
    </citation>
    <scope>NUCLEOTIDE SEQUENCE [LARGE SCALE GENOMIC DNA]</scope>
    <source>
        <strain evidence="5">ATCC 14581 / DSM 32 / JCM 2506 / NBRC 15308 / NCIMB 9376 / NCTC 10342 / NRRL B-14308 / VKM B-512</strain>
    </source>
</reference>
<gene>
    <name evidence="4" type="ORF">BG04_2787</name>
</gene>
<evidence type="ECO:0000256" key="3">
    <source>
        <dbReference type="ARBA" id="ARBA00023163"/>
    </source>
</evidence>
<dbReference type="CDD" id="cd06267">
    <property type="entry name" value="PBP1_LacI_sugar_binding-like"/>
    <property type="match status" value="1"/>
</dbReference>
<dbReference type="Pfam" id="PF13377">
    <property type="entry name" value="Peripla_BP_3"/>
    <property type="match status" value="1"/>
</dbReference>
<evidence type="ECO:0000313" key="5">
    <source>
        <dbReference type="Proteomes" id="UP000031829"/>
    </source>
</evidence>
<dbReference type="PANTHER" id="PTHR30146:SF147">
    <property type="entry name" value="HTH-TYPE TRANSCRIPTIONAL REGULATOR DEGA"/>
    <property type="match status" value="1"/>
</dbReference>
<dbReference type="PANTHER" id="PTHR30146">
    <property type="entry name" value="LACI-RELATED TRANSCRIPTIONAL REPRESSOR"/>
    <property type="match status" value="1"/>
</dbReference>
<evidence type="ECO:0000313" key="4">
    <source>
        <dbReference type="EMBL" id="AJI24260.1"/>
    </source>
</evidence>
<keyword evidence="3" id="KW-0804">Transcription</keyword>
<dbReference type="Gene3D" id="3.40.50.2300">
    <property type="match status" value="2"/>
</dbReference>
<dbReference type="Proteomes" id="UP000031829">
    <property type="component" value="Chromosome"/>
</dbReference>
<name>A0A0B6AH83_PRIM2</name>
<dbReference type="Pfam" id="PF00356">
    <property type="entry name" value="LacI"/>
    <property type="match status" value="1"/>
</dbReference>